<dbReference type="Pfam" id="PF00165">
    <property type="entry name" value="HTH_AraC"/>
    <property type="match status" value="1"/>
</dbReference>
<dbReference type="Proteomes" id="UP000317036">
    <property type="component" value="Unassembled WGS sequence"/>
</dbReference>
<gene>
    <name evidence="4" type="ORF">FPZ49_16385</name>
</gene>
<keyword evidence="2" id="KW-0804">Transcription</keyword>
<comment type="caution">
    <text evidence="4">The sequence shown here is derived from an EMBL/GenBank/DDBJ whole genome shotgun (WGS) entry which is preliminary data.</text>
</comment>
<feature type="domain" description="HTH araC/xylS-type" evidence="3">
    <location>
        <begin position="1"/>
        <end position="32"/>
    </location>
</feature>
<proteinExistence type="predicted"/>
<dbReference type="InterPro" id="IPR009057">
    <property type="entry name" value="Homeodomain-like_sf"/>
</dbReference>
<evidence type="ECO:0000313" key="5">
    <source>
        <dbReference type="Proteomes" id="UP000317036"/>
    </source>
</evidence>
<evidence type="ECO:0000313" key="4">
    <source>
        <dbReference type="EMBL" id="TVY08852.1"/>
    </source>
</evidence>
<dbReference type="InterPro" id="IPR018060">
    <property type="entry name" value="HTH_AraC"/>
</dbReference>
<evidence type="ECO:0000256" key="2">
    <source>
        <dbReference type="ARBA" id="ARBA00023163"/>
    </source>
</evidence>
<protein>
    <submittedName>
        <fullName evidence="4">AraC family transcriptional regulator</fullName>
    </submittedName>
</protein>
<keyword evidence="1" id="KW-0805">Transcription regulation</keyword>
<reference evidence="4 5" key="1">
    <citation type="submission" date="2019-07" db="EMBL/GenBank/DDBJ databases">
        <authorList>
            <person name="Kim J."/>
        </authorList>
    </citation>
    <scope>NUCLEOTIDE SEQUENCE [LARGE SCALE GENOMIC DNA]</scope>
    <source>
        <strain evidence="4 5">JC52</strain>
    </source>
</reference>
<evidence type="ECO:0000259" key="3">
    <source>
        <dbReference type="PROSITE" id="PS01124"/>
    </source>
</evidence>
<dbReference type="GO" id="GO:0043565">
    <property type="term" value="F:sequence-specific DNA binding"/>
    <property type="evidence" value="ECO:0007669"/>
    <property type="project" value="InterPro"/>
</dbReference>
<organism evidence="4 5">
    <name type="scientific">Paenibacillus cremeus</name>
    <dbReference type="NCBI Taxonomy" id="2163881"/>
    <lineage>
        <taxon>Bacteria</taxon>
        <taxon>Bacillati</taxon>
        <taxon>Bacillota</taxon>
        <taxon>Bacilli</taxon>
        <taxon>Bacillales</taxon>
        <taxon>Paenibacillaceae</taxon>
        <taxon>Paenibacillus</taxon>
    </lineage>
</organism>
<dbReference type="GO" id="GO:0003700">
    <property type="term" value="F:DNA-binding transcription factor activity"/>
    <property type="evidence" value="ECO:0007669"/>
    <property type="project" value="InterPro"/>
</dbReference>
<dbReference type="PROSITE" id="PS01124">
    <property type="entry name" value="HTH_ARAC_FAMILY_2"/>
    <property type="match status" value="1"/>
</dbReference>
<name>A0A559K9Q7_9BACL</name>
<dbReference type="AlphaFoldDB" id="A0A559K9Q7"/>
<evidence type="ECO:0000256" key="1">
    <source>
        <dbReference type="ARBA" id="ARBA00023015"/>
    </source>
</evidence>
<dbReference type="EMBL" id="VNJI01000019">
    <property type="protein sequence ID" value="TVY08852.1"/>
    <property type="molecule type" value="Genomic_DNA"/>
</dbReference>
<keyword evidence="5" id="KW-1185">Reference proteome</keyword>
<sequence>MVAMSCGFNNLQHFYRIFLRQVNQTPLQYRKGLR</sequence>
<dbReference type="OrthoDB" id="8737373at2"/>
<accession>A0A559K9Q7</accession>
<dbReference type="SUPFAM" id="SSF46689">
    <property type="entry name" value="Homeodomain-like"/>
    <property type="match status" value="1"/>
</dbReference>
<dbReference type="Gene3D" id="1.10.10.60">
    <property type="entry name" value="Homeodomain-like"/>
    <property type="match status" value="1"/>
</dbReference>